<feature type="binding site" evidence="5">
    <location>
        <position position="139"/>
    </location>
    <ligand>
        <name>substrate</name>
    </ligand>
</feature>
<dbReference type="PROSITE" id="PS00063">
    <property type="entry name" value="ALDOKETO_REDUCTASE_3"/>
    <property type="match status" value="1"/>
</dbReference>
<dbReference type="Gene3D" id="3.20.20.100">
    <property type="entry name" value="NADP-dependent oxidoreductase domain"/>
    <property type="match status" value="1"/>
</dbReference>
<sequence>MADGALARAGTRRSLRFDEVPEVTTGTGSPAPVPLVTFNNGVRIPQLGLGVWQASDEDTERAVRFAIDEAGYRHIDTARIYGNEAAVGKGLRESSVPRDEIFVTTKLWNADQGYDSTLAAFDASLERLGLDYIDLYLIHWPLGNTERFLETWRAFEVIAKSGRARAIGVANNKPHHLQTLLDHGTIAPAINQIELHPHLPQYLTRAFDDDHGIVTQSWSPLGGSDRAGWGPASKPNTLLHDSLLTEIGEAHGKTAAQVMIRWHLQNGLVVIPKSVHEERIRQNIDVFDFELTGEEFERIASLDTGQRVGKDPDEFV</sequence>
<evidence type="ECO:0000256" key="5">
    <source>
        <dbReference type="PIRSR" id="PIRSR000097-2"/>
    </source>
</evidence>
<organism evidence="8 9">
    <name type="scientific">Brooklawnia propionicigenes</name>
    <dbReference type="NCBI Taxonomy" id="3041175"/>
    <lineage>
        <taxon>Bacteria</taxon>
        <taxon>Bacillati</taxon>
        <taxon>Actinomycetota</taxon>
        <taxon>Actinomycetes</taxon>
        <taxon>Propionibacteriales</taxon>
        <taxon>Propionibacteriaceae</taxon>
        <taxon>Brooklawnia</taxon>
    </lineage>
</organism>
<dbReference type="GO" id="GO:0016616">
    <property type="term" value="F:oxidoreductase activity, acting on the CH-OH group of donors, NAD or NADP as acceptor"/>
    <property type="evidence" value="ECO:0007669"/>
    <property type="project" value="UniProtKB-ARBA"/>
</dbReference>
<feature type="domain" description="NADP-dependent oxidoreductase" evidence="7">
    <location>
        <begin position="47"/>
        <end position="303"/>
    </location>
</feature>
<dbReference type="PANTHER" id="PTHR43827">
    <property type="entry name" value="2,5-DIKETO-D-GLUCONIC ACID REDUCTASE"/>
    <property type="match status" value="1"/>
</dbReference>
<dbReference type="Proteomes" id="UP001431656">
    <property type="component" value="Chromosome"/>
</dbReference>
<dbReference type="InterPro" id="IPR018170">
    <property type="entry name" value="Aldo/ket_reductase_CS"/>
</dbReference>
<dbReference type="InterPro" id="IPR020471">
    <property type="entry name" value="AKR"/>
</dbReference>
<feature type="site" description="Lowers pKa of active site Tyr" evidence="6">
    <location>
        <position position="106"/>
    </location>
</feature>
<dbReference type="EMBL" id="AP028056">
    <property type="protein sequence ID" value="BEH02626.1"/>
    <property type="molecule type" value="Genomic_DNA"/>
</dbReference>
<dbReference type="RefSeq" id="WP_286264424.1">
    <property type="nucleotide sequence ID" value="NZ_AP028056.1"/>
</dbReference>
<dbReference type="PRINTS" id="PR00069">
    <property type="entry name" value="ALDKETRDTASE"/>
</dbReference>
<gene>
    <name evidence="8" type="ORF">brsh051_19070</name>
</gene>
<dbReference type="FunFam" id="3.20.20.100:FF:000015">
    <property type="entry name" value="Oxidoreductase, aldo/keto reductase family"/>
    <property type="match status" value="1"/>
</dbReference>
<evidence type="ECO:0000256" key="3">
    <source>
        <dbReference type="ARBA" id="ARBA00023002"/>
    </source>
</evidence>
<dbReference type="PIRSF" id="PIRSF000097">
    <property type="entry name" value="AKR"/>
    <property type="match status" value="1"/>
</dbReference>
<dbReference type="KEGG" id="broo:brsh051_19070"/>
<keyword evidence="2" id="KW-0521">NADP</keyword>
<dbReference type="SUPFAM" id="SSF51430">
    <property type="entry name" value="NAD(P)-linked oxidoreductase"/>
    <property type="match status" value="1"/>
</dbReference>
<accession>A0AAN0K751</accession>
<evidence type="ECO:0000256" key="2">
    <source>
        <dbReference type="ARBA" id="ARBA00022857"/>
    </source>
</evidence>
<dbReference type="PROSITE" id="PS00798">
    <property type="entry name" value="ALDOKETO_REDUCTASE_1"/>
    <property type="match status" value="1"/>
</dbReference>
<protein>
    <submittedName>
        <fullName evidence="8">Aldo/keto reductase</fullName>
    </submittedName>
</protein>
<dbReference type="AlphaFoldDB" id="A0AAN0K751"/>
<dbReference type="Pfam" id="PF00248">
    <property type="entry name" value="Aldo_ket_red"/>
    <property type="match status" value="1"/>
</dbReference>
<dbReference type="InterPro" id="IPR023210">
    <property type="entry name" value="NADP_OxRdtase_dom"/>
</dbReference>
<name>A0AAN0K751_9ACTN</name>
<dbReference type="InterPro" id="IPR036812">
    <property type="entry name" value="NAD(P)_OxRdtase_dom_sf"/>
</dbReference>
<evidence type="ECO:0000313" key="9">
    <source>
        <dbReference type="Proteomes" id="UP001431656"/>
    </source>
</evidence>
<evidence type="ECO:0000256" key="4">
    <source>
        <dbReference type="PIRSR" id="PIRSR000097-1"/>
    </source>
</evidence>
<dbReference type="PANTHER" id="PTHR43827:SF3">
    <property type="entry name" value="NADP-DEPENDENT OXIDOREDUCTASE DOMAIN-CONTAINING PROTEIN"/>
    <property type="match status" value="1"/>
</dbReference>
<evidence type="ECO:0000256" key="1">
    <source>
        <dbReference type="ARBA" id="ARBA00007905"/>
    </source>
</evidence>
<evidence type="ECO:0000313" key="8">
    <source>
        <dbReference type="EMBL" id="BEH02626.1"/>
    </source>
</evidence>
<keyword evidence="9" id="KW-1185">Reference proteome</keyword>
<reference evidence="8" key="1">
    <citation type="journal article" date="2024" name="Int. J. Syst. Evol. Microbiol.">
        <title>Brooklawnia propionicigenes sp. nov., a facultatively anaerobic, propionate-producing bacterium isolated from a methanogenic reactor treating waste from cattle farms.</title>
        <authorList>
            <person name="Akita Y."/>
            <person name="Ueki A."/>
            <person name="Tonouchi A."/>
            <person name="Sugawara Y."/>
            <person name="Honma S."/>
            <person name="Kaku N."/>
            <person name="Ueki K."/>
        </authorList>
    </citation>
    <scope>NUCLEOTIDE SEQUENCE</scope>
    <source>
        <strain evidence="8">SH051</strain>
    </source>
</reference>
<feature type="active site" description="Proton donor" evidence="4">
    <location>
        <position position="81"/>
    </location>
</feature>
<evidence type="ECO:0000256" key="6">
    <source>
        <dbReference type="PIRSR" id="PIRSR000097-3"/>
    </source>
</evidence>
<evidence type="ECO:0000259" key="7">
    <source>
        <dbReference type="Pfam" id="PF00248"/>
    </source>
</evidence>
<proteinExistence type="inferred from homology"/>
<comment type="similarity">
    <text evidence="1">Belongs to the aldo/keto reductase family.</text>
</comment>
<keyword evidence="3" id="KW-0560">Oxidoreductase</keyword>